<feature type="domain" description="RWD" evidence="1">
    <location>
        <begin position="40"/>
        <end position="136"/>
    </location>
</feature>
<dbReference type="Gene3D" id="3.10.110.10">
    <property type="entry name" value="Ubiquitin Conjugating Enzyme"/>
    <property type="match status" value="1"/>
</dbReference>
<dbReference type="InterPro" id="IPR016135">
    <property type="entry name" value="UBQ-conjugating_enzyme/RWD"/>
</dbReference>
<dbReference type="WBParaSite" id="HNAJ_0000572201-mRNA-1">
    <property type="protein sequence ID" value="HNAJ_0000572201-mRNA-1"/>
    <property type="gene ID" value="HNAJ_0000572201"/>
</dbReference>
<accession>A0A0R3TF82</accession>
<reference evidence="2 3" key="2">
    <citation type="submission" date="2018-11" db="EMBL/GenBank/DDBJ databases">
        <authorList>
            <consortium name="Pathogen Informatics"/>
        </authorList>
    </citation>
    <scope>NUCLEOTIDE SEQUENCE [LARGE SCALE GENOMIC DNA]</scope>
</reference>
<proteinExistence type="predicted"/>
<name>A0A0R3TF82_RODNA</name>
<sequence length="275" mass="31602">MCEIMMENLSKQKCELFLLINTYPDFITSIKGLPNFKLIENEEDIPDETLPIKIAFHIRAPQNADLDKLNLFLPTPELDVLIRCKREYPNVPPKVEFQNPRDFDDDKFATFVQYFHSKCKDNIEYNTVSCLISSVIDCLADVREREPTELLAKINNEISQNKKNVRMEAISLEKGLHFRQGLLQKIRSDIDDMDAYTGSSSISDAVKTCPVPNHCCVQHLSFSLPLVQNLFEESRRRSECGQASDVKIRSKDRSTDSYTFRVVRGHCQDGPHKPT</sequence>
<evidence type="ECO:0000259" key="1">
    <source>
        <dbReference type="Pfam" id="PF05773"/>
    </source>
</evidence>
<dbReference type="SUPFAM" id="SSF54495">
    <property type="entry name" value="UBC-like"/>
    <property type="match status" value="1"/>
</dbReference>
<dbReference type="EMBL" id="UZAE01005282">
    <property type="protein sequence ID" value="VDO01581.1"/>
    <property type="molecule type" value="Genomic_DNA"/>
</dbReference>
<gene>
    <name evidence="2" type="ORF">HNAJ_LOCUS5721</name>
</gene>
<dbReference type="Proteomes" id="UP000278807">
    <property type="component" value="Unassembled WGS sequence"/>
</dbReference>
<dbReference type="AlphaFoldDB" id="A0A0R3TF82"/>
<evidence type="ECO:0000313" key="2">
    <source>
        <dbReference type="EMBL" id="VDO01581.1"/>
    </source>
</evidence>
<evidence type="ECO:0000313" key="4">
    <source>
        <dbReference type="WBParaSite" id="HNAJ_0000572201-mRNA-1"/>
    </source>
</evidence>
<dbReference type="OrthoDB" id="10369670at2759"/>
<organism evidence="4">
    <name type="scientific">Rodentolepis nana</name>
    <name type="common">Dwarf tapeworm</name>
    <name type="synonym">Hymenolepis nana</name>
    <dbReference type="NCBI Taxonomy" id="102285"/>
    <lineage>
        <taxon>Eukaryota</taxon>
        <taxon>Metazoa</taxon>
        <taxon>Spiralia</taxon>
        <taxon>Lophotrochozoa</taxon>
        <taxon>Platyhelminthes</taxon>
        <taxon>Cestoda</taxon>
        <taxon>Eucestoda</taxon>
        <taxon>Cyclophyllidea</taxon>
        <taxon>Hymenolepididae</taxon>
        <taxon>Rodentolepis</taxon>
    </lineage>
</organism>
<dbReference type="InterPro" id="IPR006575">
    <property type="entry name" value="RWD_dom"/>
</dbReference>
<keyword evidence="3" id="KW-1185">Reference proteome</keyword>
<reference evidence="4" key="1">
    <citation type="submission" date="2017-02" db="UniProtKB">
        <authorList>
            <consortium name="WormBaseParasite"/>
        </authorList>
    </citation>
    <scope>IDENTIFICATION</scope>
</reference>
<protein>
    <submittedName>
        <fullName evidence="4">RWD domain-containing protein</fullName>
    </submittedName>
</protein>
<evidence type="ECO:0000313" key="3">
    <source>
        <dbReference type="Proteomes" id="UP000278807"/>
    </source>
</evidence>
<dbReference type="Pfam" id="PF05773">
    <property type="entry name" value="RWD"/>
    <property type="match status" value="1"/>
</dbReference>